<gene>
    <name evidence="3" type="ORF">GCM10011314_25010</name>
</gene>
<feature type="compositionally biased region" description="Low complexity" evidence="2">
    <location>
        <begin position="60"/>
        <end position="78"/>
    </location>
</feature>
<sequence length="703" mass="73818">MRHIRARLSVLTVGAALLSTTGLTLPVAHGVEPGPRDEVRGRAGHVIATAEERLADAKSRPAPTATGAGPTAPNGPRAQRAAGDPPICDSNALSAANLGDRMVVRAYHPGAALLRVERQRDYGAWRPVFTVAGEIEQRSDRDINIATVFTYRLTATSSTGAVLLACETYPLLAADNDGRIQPDFVVGTDNLLLREAFWSGFVPPDGVSGTHVTPAFSADGRLIASTVVDPDTGLGRLVVRDAATEVATFTVDLGAEVTPADAAFSPDGQTLAFTRYDNMTGDSRGLAFVDVHGPHTVRNHGVPAMPLAEPTWRADSSGLVATDLRLGEGLVSTCATCTSATPIAATRDGYTPDVGVDGVLRFALTDETTSRIVRHTGTGVVTVATGEPEHVLSTPRTSPNGRVHYLAEDYGTASEWSVRARIMSLREDGGLEFWRNEVFNAYGFDVRQVASKDTSDVVGSAHHDIVARDSAGVLWAYAGAGSVGLGARVRLGGGWNAFTRILVAGDLTGDDRADLLATDSLGKLWLWKGTGRGSFSAKVQIGSGWSSGYTLVAPGDLTGDQRADLVARDASGVLWLYAGTGRGTVGSRTAIGSGWMNQNAILGSGDVDYDSRADLLSRDTRGRLWLWPGDGRGRLGAARLLGTGFGSYTALTVTGVTNQRALVWGRTAAGVLGAHDIYADGSFSPNGYYALGSGWNAMSVITS</sequence>
<evidence type="ECO:0000313" key="3">
    <source>
        <dbReference type="EMBL" id="GGB84358.1"/>
    </source>
</evidence>
<comment type="caution">
    <text evidence="3">The sequence shown here is derived from an EMBL/GenBank/DDBJ whole genome shotgun (WGS) entry which is preliminary data.</text>
</comment>
<reference evidence="3" key="2">
    <citation type="submission" date="2020-09" db="EMBL/GenBank/DDBJ databases">
        <authorList>
            <person name="Sun Q."/>
            <person name="Zhou Y."/>
        </authorList>
    </citation>
    <scope>NUCLEOTIDE SEQUENCE</scope>
    <source>
        <strain evidence="3">CGMCC 1.10749</strain>
    </source>
</reference>
<dbReference type="Pfam" id="PF13517">
    <property type="entry name" value="FG-GAP_3"/>
    <property type="match status" value="1"/>
</dbReference>
<dbReference type="InterPro" id="IPR011659">
    <property type="entry name" value="WD40"/>
</dbReference>
<dbReference type="Gene3D" id="2.120.10.30">
    <property type="entry name" value="TolB, C-terminal domain"/>
    <property type="match status" value="1"/>
</dbReference>
<dbReference type="InterPro" id="IPR013517">
    <property type="entry name" value="FG-GAP"/>
</dbReference>
<organism evidence="3 4">
    <name type="scientific">Knoellia flava</name>
    <dbReference type="NCBI Taxonomy" id="913969"/>
    <lineage>
        <taxon>Bacteria</taxon>
        <taxon>Bacillati</taxon>
        <taxon>Actinomycetota</taxon>
        <taxon>Actinomycetes</taxon>
        <taxon>Micrococcales</taxon>
        <taxon>Intrasporangiaceae</taxon>
        <taxon>Knoellia</taxon>
    </lineage>
</organism>
<dbReference type="AlphaFoldDB" id="A0A8H9FTP7"/>
<dbReference type="RefSeq" id="WP_052117119.1">
    <property type="nucleotide sequence ID" value="NZ_BMEA01000002.1"/>
</dbReference>
<feature type="region of interest" description="Disordered" evidence="2">
    <location>
        <begin position="52"/>
        <end position="86"/>
    </location>
</feature>
<dbReference type="Gene3D" id="2.40.128.340">
    <property type="match status" value="1"/>
</dbReference>
<dbReference type="SUPFAM" id="SSF69318">
    <property type="entry name" value="Integrin alpha N-terminal domain"/>
    <property type="match status" value="1"/>
</dbReference>
<dbReference type="InterPro" id="IPR028994">
    <property type="entry name" value="Integrin_alpha_N"/>
</dbReference>
<dbReference type="PANTHER" id="PTHR44103">
    <property type="entry name" value="PROPROTEIN CONVERTASE P"/>
    <property type="match status" value="1"/>
</dbReference>
<evidence type="ECO:0000256" key="2">
    <source>
        <dbReference type="SAM" id="MobiDB-lite"/>
    </source>
</evidence>
<dbReference type="InterPro" id="IPR011042">
    <property type="entry name" value="6-blade_b-propeller_TolB-like"/>
</dbReference>
<dbReference type="SUPFAM" id="SSF82171">
    <property type="entry name" value="DPP6 N-terminal domain-like"/>
    <property type="match status" value="1"/>
</dbReference>
<evidence type="ECO:0000256" key="1">
    <source>
        <dbReference type="ARBA" id="ARBA00022729"/>
    </source>
</evidence>
<evidence type="ECO:0000313" key="4">
    <source>
        <dbReference type="Proteomes" id="UP000628079"/>
    </source>
</evidence>
<accession>A0A8H9FTP7</accession>
<dbReference type="EMBL" id="BMEA01000002">
    <property type="protein sequence ID" value="GGB84358.1"/>
    <property type="molecule type" value="Genomic_DNA"/>
</dbReference>
<reference evidence="3" key="1">
    <citation type="journal article" date="2014" name="Int. J. Syst. Evol. Microbiol.">
        <title>Complete genome sequence of Corynebacterium casei LMG S-19264T (=DSM 44701T), isolated from a smear-ripened cheese.</title>
        <authorList>
            <consortium name="US DOE Joint Genome Institute (JGI-PGF)"/>
            <person name="Walter F."/>
            <person name="Albersmeier A."/>
            <person name="Kalinowski J."/>
            <person name="Ruckert C."/>
        </authorList>
    </citation>
    <scope>NUCLEOTIDE SEQUENCE</scope>
    <source>
        <strain evidence="3">CGMCC 1.10749</strain>
    </source>
</reference>
<name>A0A8H9FTP7_9MICO</name>
<dbReference type="PANTHER" id="PTHR44103:SF1">
    <property type="entry name" value="PROPROTEIN CONVERTASE P"/>
    <property type="match status" value="1"/>
</dbReference>
<proteinExistence type="predicted"/>
<dbReference type="Pfam" id="PF07676">
    <property type="entry name" value="PD40"/>
    <property type="match status" value="1"/>
</dbReference>
<dbReference type="Proteomes" id="UP000628079">
    <property type="component" value="Unassembled WGS sequence"/>
</dbReference>
<protein>
    <recommendedName>
        <fullName evidence="5">VCBS repeat-containing protein</fullName>
    </recommendedName>
</protein>
<keyword evidence="1" id="KW-0732">Signal</keyword>
<evidence type="ECO:0008006" key="5">
    <source>
        <dbReference type="Google" id="ProtNLM"/>
    </source>
</evidence>